<evidence type="ECO:0000256" key="1">
    <source>
        <dbReference type="SAM" id="Phobius"/>
    </source>
</evidence>
<feature type="transmembrane region" description="Helical" evidence="1">
    <location>
        <begin position="30"/>
        <end position="58"/>
    </location>
</feature>
<dbReference type="Proteomes" id="UP001236723">
    <property type="component" value="Unassembled WGS sequence"/>
</dbReference>
<keyword evidence="3" id="KW-1185">Reference proteome</keyword>
<feature type="transmembrane region" description="Helical" evidence="1">
    <location>
        <begin position="6"/>
        <end position="23"/>
    </location>
</feature>
<accession>A0ABU0DPA1</accession>
<sequence length="64" mass="7442">MNKQTVVFYLLSIAIFFILFKAYEYIFNTFFIWNALSSLTSILIIIVVFIPTSMILALKLTDNL</sequence>
<organism evidence="2 3">
    <name type="scientific">Alkalibacillus filiformis</name>
    <dbReference type="NCBI Taxonomy" id="200990"/>
    <lineage>
        <taxon>Bacteria</taxon>
        <taxon>Bacillati</taxon>
        <taxon>Bacillota</taxon>
        <taxon>Bacilli</taxon>
        <taxon>Bacillales</taxon>
        <taxon>Bacillaceae</taxon>
        <taxon>Alkalibacillus</taxon>
    </lineage>
</organism>
<dbReference type="EMBL" id="JAUSUP010000001">
    <property type="protein sequence ID" value="MDQ0350247.1"/>
    <property type="molecule type" value="Genomic_DNA"/>
</dbReference>
<keyword evidence="1" id="KW-1133">Transmembrane helix</keyword>
<evidence type="ECO:0000313" key="3">
    <source>
        <dbReference type="Proteomes" id="UP001236723"/>
    </source>
</evidence>
<gene>
    <name evidence="2" type="ORF">J2R98_000050</name>
</gene>
<protein>
    <submittedName>
        <fullName evidence="2">Uncharacterized protein</fullName>
    </submittedName>
</protein>
<proteinExistence type="predicted"/>
<keyword evidence="1" id="KW-0812">Transmembrane</keyword>
<reference evidence="2 3" key="1">
    <citation type="submission" date="2023-07" db="EMBL/GenBank/DDBJ databases">
        <title>Genomic Encyclopedia of Type Strains, Phase IV (KMG-IV): sequencing the most valuable type-strain genomes for metagenomic binning, comparative biology and taxonomic classification.</title>
        <authorList>
            <person name="Goeker M."/>
        </authorList>
    </citation>
    <scope>NUCLEOTIDE SEQUENCE [LARGE SCALE GENOMIC DNA]</scope>
    <source>
        <strain evidence="2 3">DSM 15448</strain>
    </source>
</reference>
<dbReference type="RefSeq" id="WP_307064952.1">
    <property type="nucleotide sequence ID" value="NZ_JAUSUP010000001.1"/>
</dbReference>
<keyword evidence="1" id="KW-0472">Membrane</keyword>
<name>A0ABU0DPA1_9BACI</name>
<comment type="caution">
    <text evidence="2">The sequence shown here is derived from an EMBL/GenBank/DDBJ whole genome shotgun (WGS) entry which is preliminary data.</text>
</comment>
<evidence type="ECO:0000313" key="2">
    <source>
        <dbReference type="EMBL" id="MDQ0350247.1"/>
    </source>
</evidence>